<dbReference type="Proteomes" id="UP000034416">
    <property type="component" value="Unassembled WGS sequence"/>
</dbReference>
<evidence type="ECO:0000256" key="1">
    <source>
        <dbReference type="SAM" id="SignalP"/>
    </source>
</evidence>
<accession>A0A0F5MVU9</accession>
<reference evidence="3 6" key="3">
    <citation type="submission" date="2016-12" db="EMBL/GenBank/DDBJ databases">
        <title>The new phylogeny of genus Mycobacterium.</title>
        <authorList>
            <person name="Tortoli E."/>
            <person name="Trovato A."/>
            <person name="Cirillo D.M."/>
        </authorList>
    </citation>
    <scope>NUCLEOTIDE SEQUENCE [LARGE SCALE GENOMIC DNA]</scope>
    <source>
        <strain evidence="3 6">DSM 44942</strain>
    </source>
</reference>
<dbReference type="PATRIC" id="fig|342002.3.peg.4073"/>
<reference evidence="2" key="2">
    <citation type="submission" date="2015-04" db="EMBL/GenBank/DDBJ databases">
        <title>Genome sequence of Mycobacterium arupense strain GUC1.</title>
        <authorList>
            <person name="Greninger A.L."/>
            <person name="Cunningham G."/>
            <person name="Chiu C.Y."/>
            <person name="Miller S."/>
        </authorList>
    </citation>
    <scope>NUCLEOTIDE SEQUENCE</scope>
    <source>
        <strain evidence="2">GUC1</strain>
    </source>
</reference>
<evidence type="ECO:0000313" key="5">
    <source>
        <dbReference type="Proteomes" id="UP000034416"/>
    </source>
</evidence>
<sequence length="297" mass="30338">MRRLIAVVAALAVTCAAACSSSAPTGPYGAQGARIDSALTVLGWEMTLSNLRWEVDYALIDVTAQVVDTDAPHAAAGDLRFGVYGTPAHPIEATGVGSCTLLGELTPTPLSAKDPERLNGTVCLGPLKERSAVRGVYVYSPADRIKDTTVAYAAAFPVGLAPVNPGDTGLQLTTQGVAAYRADGMPLGPTALGDPKAFTGLGYMLLNLSADAVAGQYRDEAKARGGPLMLIAGPSTPMPGLGPDCRAAGSSVLILPEASLNSVHVPTSLCTHGEINAALLYPSVTVVGTHAAVWTTS</sequence>
<protein>
    <recommendedName>
        <fullName evidence="8">Lipoprotein</fullName>
    </recommendedName>
</protein>
<dbReference type="OrthoDB" id="4688138at2"/>
<dbReference type="Proteomes" id="UP000192327">
    <property type="component" value="Unassembled WGS sequence"/>
</dbReference>
<dbReference type="Proteomes" id="UP000321797">
    <property type="component" value="Unassembled WGS sequence"/>
</dbReference>
<feature type="chain" id="PRO_5044542214" description="Lipoprotein" evidence="1">
    <location>
        <begin position="26"/>
        <end position="297"/>
    </location>
</feature>
<evidence type="ECO:0000313" key="7">
    <source>
        <dbReference type="Proteomes" id="UP000321797"/>
    </source>
</evidence>
<dbReference type="EMBL" id="MVHH01000046">
    <property type="protein sequence ID" value="OQZ94166.1"/>
    <property type="molecule type" value="Genomic_DNA"/>
</dbReference>
<evidence type="ECO:0008006" key="8">
    <source>
        <dbReference type="Google" id="ProtNLM"/>
    </source>
</evidence>
<dbReference type="EMBL" id="LASW01000083">
    <property type="protein sequence ID" value="KKB98186.1"/>
    <property type="molecule type" value="Genomic_DNA"/>
</dbReference>
<keyword evidence="6" id="KW-1185">Reference proteome</keyword>
<proteinExistence type="predicted"/>
<evidence type="ECO:0000313" key="3">
    <source>
        <dbReference type="EMBL" id="OQZ94166.1"/>
    </source>
</evidence>
<evidence type="ECO:0000313" key="2">
    <source>
        <dbReference type="EMBL" id="KKB98186.1"/>
    </source>
</evidence>
<evidence type="ECO:0000313" key="4">
    <source>
        <dbReference type="EMBL" id="TXI56621.1"/>
    </source>
</evidence>
<reference evidence="4 7" key="4">
    <citation type="submission" date="2018-09" db="EMBL/GenBank/DDBJ databases">
        <title>Metagenome Assembled Genomes from an Advanced Water Purification Facility.</title>
        <authorList>
            <person name="Stamps B.W."/>
            <person name="Spear J.R."/>
        </authorList>
    </citation>
    <scope>NUCLEOTIDE SEQUENCE [LARGE SCALE GENOMIC DNA]</scope>
    <source>
        <strain evidence="4">Bin_29_2</strain>
    </source>
</reference>
<reference evidence="5" key="1">
    <citation type="submission" date="2015-04" db="EMBL/GenBank/DDBJ databases">
        <title>Genome sequence of Mycobacterium arupense GUC1.</title>
        <authorList>
            <person name="Greninger A.L."/>
            <person name="Cunningham G."/>
            <person name="Chiu C.Y."/>
            <person name="Miller S."/>
        </authorList>
    </citation>
    <scope>NUCLEOTIDE SEQUENCE [LARGE SCALE GENOMIC DNA]</scope>
    <source>
        <strain evidence="5">GUC1</strain>
    </source>
</reference>
<dbReference type="AlphaFoldDB" id="A0A0F5MVU9"/>
<comment type="caution">
    <text evidence="2">The sequence shown here is derived from an EMBL/GenBank/DDBJ whole genome shotgun (WGS) entry which is preliminary data.</text>
</comment>
<organism evidence="2 5">
    <name type="scientific">Mycolicibacter arupensis</name>
    <dbReference type="NCBI Taxonomy" id="342002"/>
    <lineage>
        <taxon>Bacteria</taxon>
        <taxon>Bacillati</taxon>
        <taxon>Actinomycetota</taxon>
        <taxon>Actinomycetes</taxon>
        <taxon>Mycobacteriales</taxon>
        <taxon>Mycobacteriaceae</taxon>
        <taxon>Mycolicibacter</taxon>
    </lineage>
</organism>
<dbReference type="STRING" id="342002.BST15_17005"/>
<dbReference type="EMBL" id="SSGD01000049">
    <property type="protein sequence ID" value="TXI56621.1"/>
    <property type="molecule type" value="Genomic_DNA"/>
</dbReference>
<dbReference type="RefSeq" id="WP_046190549.1">
    <property type="nucleotide sequence ID" value="NZ_JACKUJ010000044.1"/>
</dbReference>
<keyword evidence="1" id="KW-0732">Signal</keyword>
<name>A0A0F5MVU9_9MYCO</name>
<feature type="signal peptide" evidence="1">
    <location>
        <begin position="1"/>
        <end position="25"/>
    </location>
</feature>
<gene>
    <name evidence="3" type="ORF">BST15_17005</name>
    <name evidence="4" type="ORF">E6Q54_10005</name>
    <name evidence="2" type="ORF">WR43_15760</name>
</gene>
<evidence type="ECO:0000313" key="6">
    <source>
        <dbReference type="Proteomes" id="UP000192327"/>
    </source>
</evidence>